<organism evidence="8 9">
    <name type="scientific">Candidatus Thiodiazotropha taylori</name>
    <dbReference type="NCBI Taxonomy" id="2792791"/>
    <lineage>
        <taxon>Bacteria</taxon>
        <taxon>Pseudomonadati</taxon>
        <taxon>Pseudomonadota</taxon>
        <taxon>Gammaproteobacteria</taxon>
        <taxon>Chromatiales</taxon>
        <taxon>Sedimenticolaceae</taxon>
        <taxon>Candidatus Thiodiazotropha</taxon>
    </lineage>
</organism>
<evidence type="ECO:0000256" key="6">
    <source>
        <dbReference type="ARBA" id="ARBA00023146"/>
    </source>
</evidence>
<dbReference type="Proteomes" id="UP000886667">
    <property type="component" value="Unassembled WGS sequence"/>
</dbReference>
<evidence type="ECO:0000313" key="9">
    <source>
        <dbReference type="Proteomes" id="UP000886667"/>
    </source>
</evidence>
<dbReference type="InterPro" id="IPR045864">
    <property type="entry name" value="aa-tRNA-synth_II/BPL/LPL"/>
</dbReference>
<comment type="similarity">
    <text evidence="1">Belongs to the class-II aminoacyl-tRNA synthetase family. Type 1 subfamily.</text>
</comment>
<dbReference type="SUPFAM" id="SSF55261">
    <property type="entry name" value="GAD domain-like"/>
    <property type="match status" value="1"/>
</dbReference>
<keyword evidence="5" id="KW-0648">Protein biosynthesis</keyword>
<dbReference type="PRINTS" id="PR01042">
    <property type="entry name" value="TRNASYNTHASP"/>
</dbReference>
<feature type="non-terminal residue" evidence="8">
    <location>
        <position position="1"/>
    </location>
</feature>
<protein>
    <submittedName>
        <fullName evidence="8">Aspartate--tRNA ligase</fullName>
    </submittedName>
</protein>
<evidence type="ECO:0000256" key="1">
    <source>
        <dbReference type="ARBA" id="ARBA00006303"/>
    </source>
</evidence>
<dbReference type="PANTHER" id="PTHR22594">
    <property type="entry name" value="ASPARTYL/LYSYL-TRNA SYNTHETASE"/>
    <property type="match status" value="1"/>
</dbReference>
<accession>A0A9E4N7K8</accession>
<dbReference type="InterPro" id="IPR004115">
    <property type="entry name" value="GAD-like_sf"/>
</dbReference>
<evidence type="ECO:0000259" key="7">
    <source>
        <dbReference type="PROSITE" id="PS50862"/>
    </source>
</evidence>
<dbReference type="InterPro" id="IPR004364">
    <property type="entry name" value="Aa-tRNA-synt_II"/>
</dbReference>
<comment type="caution">
    <text evidence="8">The sequence shown here is derived from an EMBL/GenBank/DDBJ whole genome shotgun (WGS) entry which is preliminary data.</text>
</comment>
<dbReference type="Pfam" id="PF00152">
    <property type="entry name" value="tRNA-synt_2"/>
    <property type="match status" value="1"/>
</dbReference>
<evidence type="ECO:0000313" key="8">
    <source>
        <dbReference type="EMBL" id="MCG7948996.1"/>
    </source>
</evidence>
<dbReference type="GO" id="GO:0005524">
    <property type="term" value="F:ATP binding"/>
    <property type="evidence" value="ECO:0007669"/>
    <property type="project" value="UniProtKB-KW"/>
</dbReference>
<keyword evidence="2 8" id="KW-0436">Ligase</keyword>
<dbReference type="InterPro" id="IPR029351">
    <property type="entry name" value="GAD_dom"/>
</dbReference>
<dbReference type="GO" id="GO:0006422">
    <property type="term" value="P:aspartyl-tRNA aminoacylation"/>
    <property type="evidence" value="ECO:0007669"/>
    <property type="project" value="TreeGrafter"/>
</dbReference>
<dbReference type="InterPro" id="IPR006195">
    <property type="entry name" value="aa-tRNA-synth_II"/>
</dbReference>
<evidence type="ECO:0000256" key="5">
    <source>
        <dbReference type="ARBA" id="ARBA00022917"/>
    </source>
</evidence>
<dbReference type="Pfam" id="PF02938">
    <property type="entry name" value="GAD"/>
    <property type="match status" value="1"/>
</dbReference>
<dbReference type="SUPFAM" id="SSF55681">
    <property type="entry name" value="Class II aaRS and biotin synthetases"/>
    <property type="match status" value="1"/>
</dbReference>
<dbReference type="Gene3D" id="3.30.930.10">
    <property type="entry name" value="Bira Bifunctional Protein, Domain 2"/>
    <property type="match status" value="1"/>
</dbReference>
<dbReference type="AlphaFoldDB" id="A0A9E4N7K8"/>
<keyword evidence="6" id="KW-0030">Aminoacyl-tRNA synthetase</keyword>
<dbReference type="EMBL" id="JAEPCM010000836">
    <property type="protein sequence ID" value="MCG7948996.1"/>
    <property type="molecule type" value="Genomic_DNA"/>
</dbReference>
<gene>
    <name evidence="8" type="ORF">JAZ07_21890</name>
</gene>
<evidence type="ECO:0000256" key="4">
    <source>
        <dbReference type="ARBA" id="ARBA00022840"/>
    </source>
</evidence>
<dbReference type="PROSITE" id="PS50862">
    <property type="entry name" value="AA_TRNA_LIGASE_II"/>
    <property type="match status" value="1"/>
</dbReference>
<dbReference type="InterPro" id="IPR002312">
    <property type="entry name" value="Asp/Asn-tRNA-synth_IIb"/>
</dbReference>
<dbReference type="GO" id="GO:0004815">
    <property type="term" value="F:aspartate-tRNA ligase activity"/>
    <property type="evidence" value="ECO:0007669"/>
    <property type="project" value="TreeGrafter"/>
</dbReference>
<sequence length="263" mass="29325">SRKQIDEYTKYVGIYGAKGLAYIKVNELAKGIEGLQSPILKFLPDEVVNAILERTAAKDGDLIFFGADKAHVVNEALGALRVKVGQDMELLQGDWRPLWVVDFPMFEWDENHDRWTPLHHPFTSPKLDQLELLDSDPGACKSRAYDMVMNGVELGGGSIRIHQQDVQQKIFQLLEISDEEAEEKFGFLLNALKYGCPPHGGLAFGLDRLVMLLTGSSSIREVMAFPKTQTAACMLTSAPSEVAPDQLRELSIRVRKPVVEEEA</sequence>
<keyword evidence="4" id="KW-0067">ATP-binding</keyword>
<keyword evidence="3" id="KW-0547">Nucleotide-binding</keyword>
<dbReference type="PANTHER" id="PTHR22594:SF5">
    <property type="entry name" value="ASPARTATE--TRNA LIGASE, MITOCHONDRIAL"/>
    <property type="match status" value="1"/>
</dbReference>
<proteinExistence type="inferred from homology"/>
<evidence type="ECO:0000256" key="2">
    <source>
        <dbReference type="ARBA" id="ARBA00022598"/>
    </source>
</evidence>
<dbReference type="GO" id="GO:0005737">
    <property type="term" value="C:cytoplasm"/>
    <property type="evidence" value="ECO:0007669"/>
    <property type="project" value="InterPro"/>
</dbReference>
<name>A0A9E4N7K8_9GAMM</name>
<feature type="domain" description="Aminoacyl-transfer RNA synthetases class-II family profile" evidence="7">
    <location>
        <begin position="27"/>
        <end position="226"/>
    </location>
</feature>
<reference evidence="8" key="1">
    <citation type="journal article" date="2021" name="Proc. Natl. Acad. Sci. U.S.A.">
        <title>Global biogeography of chemosynthetic symbionts reveals both localized and globally distributed symbiont groups. .</title>
        <authorList>
            <person name="Osvatic J.T."/>
            <person name="Wilkins L.G.E."/>
            <person name="Leibrecht L."/>
            <person name="Leray M."/>
            <person name="Zauner S."/>
            <person name="Polzin J."/>
            <person name="Camacho Y."/>
            <person name="Gros O."/>
            <person name="van Gils J.A."/>
            <person name="Eisen J.A."/>
            <person name="Petersen J.M."/>
            <person name="Yuen B."/>
        </authorList>
    </citation>
    <scope>NUCLEOTIDE SEQUENCE</scope>
    <source>
        <strain evidence="8">MAGclacostrist064TRANS</strain>
    </source>
</reference>
<evidence type="ECO:0000256" key="3">
    <source>
        <dbReference type="ARBA" id="ARBA00022741"/>
    </source>
</evidence>